<dbReference type="Proteomes" id="UP001302812">
    <property type="component" value="Unassembled WGS sequence"/>
</dbReference>
<proteinExistence type="predicted"/>
<dbReference type="AlphaFoldDB" id="A0AAN6T856"/>
<dbReference type="GeneID" id="89933994"/>
<accession>A0AAN6T856</accession>
<organism evidence="1 2">
    <name type="scientific">Canariomyces notabilis</name>
    <dbReference type="NCBI Taxonomy" id="2074819"/>
    <lineage>
        <taxon>Eukaryota</taxon>
        <taxon>Fungi</taxon>
        <taxon>Dikarya</taxon>
        <taxon>Ascomycota</taxon>
        <taxon>Pezizomycotina</taxon>
        <taxon>Sordariomycetes</taxon>
        <taxon>Sordariomycetidae</taxon>
        <taxon>Sordariales</taxon>
        <taxon>Chaetomiaceae</taxon>
        <taxon>Canariomyces</taxon>
    </lineage>
</organism>
<protein>
    <submittedName>
        <fullName evidence="1">Uncharacterized protein</fullName>
    </submittedName>
</protein>
<gene>
    <name evidence="1" type="ORF">N656DRAFT_504723</name>
</gene>
<dbReference type="EMBL" id="MU853371">
    <property type="protein sequence ID" value="KAK4107624.1"/>
    <property type="molecule type" value="Genomic_DNA"/>
</dbReference>
<dbReference type="RefSeq" id="XP_064665194.1">
    <property type="nucleotide sequence ID" value="XM_064809870.1"/>
</dbReference>
<name>A0AAN6T856_9PEZI</name>
<reference evidence="1" key="2">
    <citation type="submission" date="2023-05" db="EMBL/GenBank/DDBJ databases">
        <authorList>
            <consortium name="Lawrence Berkeley National Laboratory"/>
            <person name="Steindorff A."/>
            <person name="Hensen N."/>
            <person name="Bonometti L."/>
            <person name="Westerberg I."/>
            <person name="Brannstrom I.O."/>
            <person name="Guillou S."/>
            <person name="Cros-Aarteil S."/>
            <person name="Calhoun S."/>
            <person name="Haridas S."/>
            <person name="Kuo A."/>
            <person name="Mondo S."/>
            <person name="Pangilinan J."/>
            <person name="Riley R."/>
            <person name="Labutti K."/>
            <person name="Andreopoulos B."/>
            <person name="Lipzen A."/>
            <person name="Chen C."/>
            <person name="Yanf M."/>
            <person name="Daum C."/>
            <person name="Ng V."/>
            <person name="Clum A."/>
            <person name="Ohm R."/>
            <person name="Martin F."/>
            <person name="Silar P."/>
            <person name="Natvig D."/>
            <person name="Lalanne C."/>
            <person name="Gautier V."/>
            <person name="Ament-Velasquez S.L."/>
            <person name="Kruys A."/>
            <person name="Hutchinson M.I."/>
            <person name="Powell A.J."/>
            <person name="Barry K."/>
            <person name="Miller A.N."/>
            <person name="Grigoriev I.V."/>
            <person name="Debuchy R."/>
            <person name="Gladieux P."/>
            <person name="Thoren M.H."/>
            <person name="Johannesson H."/>
        </authorList>
    </citation>
    <scope>NUCLEOTIDE SEQUENCE</scope>
    <source>
        <strain evidence="1">CBS 508.74</strain>
    </source>
</reference>
<keyword evidence="2" id="KW-1185">Reference proteome</keyword>
<evidence type="ECO:0000313" key="1">
    <source>
        <dbReference type="EMBL" id="KAK4107624.1"/>
    </source>
</evidence>
<sequence>MVQTVLSICSLPTVRALVSVFLLTYFPLLLLSGGNAASNYSRITGPVPFLALKNLTWYRLDILSQKGISLEISEDRSI</sequence>
<evidence type="ECO:0000313" key="2">
    <source>
        <dbReference type="Proteomes" id="UP001302812"/>
    </source>
</evidence>
<reference evidence="1" key="1">
    <citation type="journal article" date="2023" name="Mol. Phylogenet. Evol.">
        <title>Genome-scale phylogeny and comparative genomics of the fungal order Sordariales.</title>
        <authorList>
            <person name="Hensen N."/>
            <person name="Bonometti L."/>
            <person name="Westerberg I."/>
            <person name="Brannstrom I.O."/>
            <person name="Guillou S."/>
            <person name="Cros-Aarteil S."/>
            <person name="Calhoun S."/>
            <person name="Haridas S."/>
            <person name="Kuo A."/>
            <person name="Mondo S."/>
            <person name="Pangilinan J."/>
            <person name="Riley R."/>
            <person name="LaButti K."/>
            <person name="Andreopoulos B."/>
            <person name="Lipzen A."/>
            <person name="Chen C."/>
            <person name="Yan M."/>
            <person name="Daum C."/>
            <person name="Ng V."/>
            <person name="Clum A."/>
            <person name="Steindorff A."/>
            <person name="Ohm R.A."/>
            <person name="Martin F."/>
            <person name="Silar P."/>
            <person name="Natvig D.O."/>
            <person name="Lalanne C."/>
            <person name="Gautier V."/>
            <person name="Ament-Velasquez S.L."/>
            <person name="Kruys A."/>
            <person name="Hutchinson M.I."/>
            <person name="Powell A.J."/>
            <person name="Barry K."/>
            <person name="Miller A.N."/>
            <person name="Grigoriev I.V."/>
            <person name="Debuchy R."/>
            <person name="Gladieux P."/>
            <person name="Hiltunen Thoren M."/>
            <person name="Johannesson H."/>
        </authorList>
    </citation>
    <scope>NUCLEOTIDE SEQUENCE</scope>
    <source>
        <strain evidence="1">CBS 508.74</strain>
    </source>
</reference>
<comment type="caution">
    <text evidence="1">The sequence shown here is derived from an EMBL/GenBank/DDBJ whole genome shotgun (WGS) entry which is preliminary data.</text>
</comment>